<name>A0A9Q0D192_9POAL</name>
<evidence type="ECO:0000313" key="3">
    <source>
        <dbReference type="Proteomes" id="UP001151287"/>
    </source>
</evidence>
<gene>
    <name evidence="2" type="ORF">LUZ63_003769</name>
</gene>
<dbReference type="PANTHER" id="PTHR44259:SF114">
    <property type="entry name" value="OS06G0707300 PROTEIN"/>
    <property type="match status" value="1"/>
</dbReference>
<sequence length="329" mass="37696">MDWAGLFPELLDAILGKLTEFTDHLHFRYVCCSWQFVARSHPAPLSLPWLYLPHDPTSTDLRFYSFLEDRVHKISFPEVYNSNVIGSASGFLLVVRNSYSDPRVLIINPFTGTRAHLPNTTLLSPNTIWDCSGSVVVAQCLHTVAYCRPGDHSWTGIEALTGCSLDSIIYKAGSFHLLEHDTAKIFVLDGETLELTRIIQPPEFDHKFYGLVLSSDGLLFFSRLKLDENAWFVPVLFNVKSHLELEELSWSKLTNGNYMLVYDSKISFLCEASRYTEFRNTLIRYRLVDKRMGTHDCFIIPRNLGNPRREEWKGGKCRCSSYPSWILPS</sequence>
<protein>
    <recommendedName>
        <fullName evidence="1">KIB1-4 beta-propeller domain-containing protein</fullName>
    </recommendedName>
</protein>
<dbReference type="AlphaFoldDB" id="A0A9Q0D192"/>
<keyword evidence="3" id="KW-1185">Reference proteome</keyword>
<comment type="caution">
    <text evidence="2">The sequence shown here is derived from an EMBL/GenBank/DDBJ whole genome shotgun (WGS) entry which is preliminary data.</text>
</comment>
<dbReference type="Pfam" id="PF03478">
    <property type="entry name" value="Beta-prop_KIB1-4"/>
    <property type="match status" value="1"/>
</dbReference>
<reference evidence="2" key="1">
    <citation type="journal article" date="2022" name="Cell">
        <title>Repeat-based holocentromeres influence genome architecture and karyotype evolution.</title>
        <authorList>
            <person name="Hofstatter P.G."/>
            <person name="Thangavel G."/>
            <person name="Lux T."/>
            <person name="Neumann P."/>
            <person name="Vondrak T."/>
            <person name="Novak P."/>
            <person name="Zhang M."/>
            <person name="Costa L."/>
            <person name="Castellani M."/>
            <person name="Scott A."/>
            <person name="Toegelov H."/>
            <person name="Fuchs J."/>
            <person name="Mata-Sucre Y."/>
            <person name="Dias Y."/>
            <person name="Vanzela A.L.L."/>
            <person name="Huettel B."/>
            <person name="Almeida C.C.S."/>
            <person name="Simkova H."/>
            <person name="Souza G."/>
            <person name="Pedrosa-Harand A."/>
            <person name="Macas J."/>
            <person name="Mayer K.F.X."/>
            <person name="Houben A."/>
            <person name="Marques A."/>
        </authorList>
    </citation>
    <scope>NUCLEOTIDE SEQUENCE</scope>
    <source>
        <strain evidence="2">RhyBre1mFocal</strain>
    </source>
</reference>
<proteinExistence type="predicted"/>
<evidence type="ECO:0000259" key="1">
    <source>
        <dbReference type="Pfam" id="PF03478"/>
    </source>
</evidence>
<evidence type="ECO:0000313" key="2">
    <source>
        <dbReference type="EMBL" id="KAJ1703990.1"/>
    </source>
</evidence>
<dbReference type="InterPro" id="IPR005174">
    <property type="entry name" value="KIB1-4_b-propeller"/>
</dbReference>
<dbReference type="InterPro" id="IPR050942">
    <property type="entry name" value="F-box_BR-signaling"/>
</dbReference>
<dbReference type="EMBL" id="JAMQYH010000001">
    <property type="protein sequence ID" value="KAJ1703990.1"/>
    <property type="molecule type" value="Genomic_DNA"/>
</dbReference>
<accession>A0A9Q0D192</accession>
<dbReference type="OrthoDB" id="642536at2759"/>
<feature type="domain" description="KIB1-4 beta-propeller" evidence="1">
    <location>
        <begin position="63"/>
        <end position="281"/>
    </location>
</feature>
<dbReference type="Proteomes" id="UP001151287">
    <property type="component" value="Unassembled WGS sequence"/>
</dbReference>
<dbReference type="PANTHER" id="PTHR44259">
    <property type="entry name" value="OS07G0183000 PROTEIN-RELATED"/>
    <property type="match status" value="1"/>
</dbReference>
<organism evidence="2 3">
    <name type="scientific">Rhynchospora breviuscula</name>
    <dbReference type="NCBI Taxonomy" id="2022672"/>
    <lineage>
        <taxon>Eukaryota</taxon>
        <taxon>Viridiplantae</taxon>
        <taxon>Streptophyta</taxon>
        <taxon>Embryophyta</taxon>
        <taxon>Tracheophyta</taxon>
        <taxon>Spermatophyta</taxon>
        <taxon>Magnoliopsida</taxon>
        <taxon>Liliopsida</taxon>
        <taxon>Poales</taxon>
        <taxon>Cyperaceae</taxon>
        <taxon>Cyperoideae</taxon>
        <taxon>Rhynchosporeae</taxon>
        <taxon>Rhynchospora</taxon>
    </lineage>
</organism>